<feature type="transmembrane region" description="Helical" evidence="11">
    <location>
        <begin position="238"/>
        <end position="256"/>
    </location>
</feature>
<evidence type="ECO:0000256" key="10">
    <source>
        <dbReference type="SAM" id="MobiDB-lite"/>
    </source>
</evidence>
<keyword evidence="9 11" id="KW-0472">Membrane</keyword>
<keyword evidence="8 11" id="KW-1133">Transmembrane helix</keyword>
<keyword evidence="3" id="KW-0813">Transport</keyword>
<evidence type="ECO:0000256" key="1">
    <source>
        <dbReference type="ARBA" id="ARBA00004163"/>
    </source>
</evidence>
<proteinExistence type="inferred from homology"/>
<dbReference type="PANTHER" id="PTHR13050">
    <property type="entry name" value="USE1-LIKE PROTEIN"/>
    <property type="match status" value="1"/>
</dbReference>
<keyword evidence="4 11" id="KW-0812">Transmembrane</keyword>
<dbReference type="GO" id="GO:0005789">
    <property type="term" value="C:endoplasmic reticulum membrane"/>
    <property type="evidence" value="ECO:0007669"/>
    <property type="project" value="UniProtKB-SubCell"/>
</dbReference>
<dbReference type="EMBL" id="ML978122">
    <property type="protein sequence ID" value="KAF2102768.1"/>
    <property type="molecule type" value="Genomic_DNA"/>
</dbReference>
<feature type="region of interest" description="Disordered" evidence="10">
    <location>
        <begin position="56"/>
        <end position="150"/>
    </location>
</feature>
<feature type="compositionally biased region" description="Low complexity" evidence="10">
    <location>
        <begin position="124"/>
        <end position="134"/>
    </location>
</feature>
<dbReference type="Proteomes" id="UP000799772">
    <property type="component" value="Unassembled WGS sequence"/>
</dbReference>
<comment type="caution">
    <text evidence="12">The sequence shown here is derived from an EMBL/GenBank/DDBJ whole genome shotgun (WGS) entry which is preliminary data.</text>
</comment>
<evidence type="ECO:0000256" key="3">
    <source>
        <dbReference type="ARBA" id="ARBA00022448"/>
    </source>
</evidence>
<accession>A0A9P4IMP6</accession>
<dbReference type="GO" id="GO:0015031">
    <property type="term" value="P:protein transport"/>
    <property type="evidence" value="ECO:0007669"/>
    <property type="project" value="UniProtKB-KW"/>
</dbReference>
<comment type="similarity">
    <text evidence="2">Belongs to the USE1 family.</text>
</comment>
<dbReference type="OrthoDB" id="3231855at2759"/>
<dbReference type="PANTHER" id="PTHR13050:SF7">
    <property type="entry name" value="VESICLE TRANSPORT PROTEIN USE1"/>
    <property type="match status" value="1"/>
</dbReference>
<evidence type="ECO:0000256" key="11">
    <source>
        <dbReference type="SAM" id="Phobius"/>
    </source>
</evidence>
<evidence type="ECO:0000313" key="13">
    <source>
        <dbReference type="Proteomes" id="UP000799772"/>
    </source>
</evidence>
<comment type="subcellular location">
    <subcellularLocation>
        <location evidence="1">Endoplasmic reticulum membrane</location>
        <topology evidence="1">Single-pass type IV membrane protein</topology>
    </subcellularLocation>
</comment>
<keyword evidence="13" id="KW-1185">Reference proteome</keyword>
<name>A0A9P4IMP6_9PEZI</name>
<keyword evidence="6" id="KW-0931">ER-Golgi transport</keyword>
<dbReference type="AlphaFoldDB" id="A0A9P4IMP6"/>
<keyword evidence="5" id="KW-0256">Endoplasmic reticulum</keyword>
<reference evidence="12" key="1">
    <citation type="journal article" date="2020" name="Stud. Mycol.">
        <title>101 Dothideomycetes genomes: a test case for predicting lifestyles and emergence of pathogens.</title>
        <authorList>
            <person name="Haridas S."/>
            <person name="Albert R."/>
            <person name="Binder M."/>
            <person name="Bloem J."/>
            <person name="Labutti K."/>
            <person name="Salamov A."/>
            <person name="Andreopoulos B."/>
            <person name="Baker S."/>
            <person name="Barry K."/>
            <person name="Bills G."/>
            <person name="Bluhm B."/>
            <person name="Cannon C."/>
            <person name="Castanera R."/>
            <person name="Culley D."/>
            <person name="Daum C."/>
            <person name="Ezra D."/>
            <person name="Gonzalez J."/>
            <person name="Henrissat B."/>
            <person name="Kuo A."/>
            <person name="Liang C."/>
            <person name="Lipzen A."/>
            <person name="Lutzoni F."/>
            <person name="Magnuson J."/>
            <person name="Mondo S."/>
            <person name="Nolan M."/>
            <person name="Ohm R."/>
            <person name="Pangilinan J."/>
            <person name="Park H.-J."/>
            <person name="Ramirez L."/>
            <person name="Alfaro M."/>
            <person name="Sun H."/>
            <person name="Tritt A."/>
            <person name="Yoshinaga Y."/>
            <person name="Zwiers L.-H."/>
            <person name="Turgeon B."/>
            <person name="Goodwin S."/>
            <person name="Spatafora J."/>
            <person name="Crous P."/>
            <person name="Grigoriev I."/>
        </authorList>
    </citation>
    <scope>NUCLEOTIDE SEQUENCE</scope>
    <source>
        <strain evidence="12">CBS 133067</strain>
    </source>
</reference>
<feature type="compositionally biased region" description="Polar residues" evidence="10">
    <location>
        <begin position="78"/>
        <end position="95"/>
    </location>
</feature>
<evidence type="ECO:0000256" key="2">
    <source>
        <dbReference type="ARBA" id="ARBA00007891"/>
    </source>
</evidence>
<dbReference type="GO" id="GO:0005484">
    <property type="term" value="F:SNAP receptor activity"/>
    <property type="evidence" value="ECO:0007669"/>
    <property type="project" value="TreeGrafter"/>
</dbReference>
<protein>
    <recommendedName>
        <fullName evidence="14">Synaptobrevin</fullName>
    </recommendedName>
</protein>
<organism evidence="12 13">
    <name type="scientific">Rhizodiscina lignyota</name>
    <dbReference type="NCBI Taxonomy" id="1504668"/>
    <lineage>
        <taxon>Eukaryota</taxon>
        <taxon>Fungi</taxon>
        <taxon>Dikarya</taxon>
        <taxon>Ascomycota</taxon>
        <taxon>Pezizomycotina</taxon>
        <taxon>Dothideomycetes</taxon>
        <taxon>Pleosporomycetidae</taxon>
        <taxon>Aulographales</taxon>
        <taxon>Rhizodiscinaceae</taxon>
        <taxon>Rhizodiscina</taxon>
    </lineage>
</organism>
<evidence type="ECO:0000256" key="8">
    <source>
        <dbReference type="ARBA" id="ARBA00022989"/>
    </source>
</evidence>
<dbReference type="GO" id="GO:0031201">
    <property type="term" value="C:SNARE complex"/>
    <property type="evidence" value="ECO:0007669"/>
    <property type="project" value="TreeGrafter"/>
</dbReference>
<evidence type="ECO:0000313" key="12">
    <source>
        <dbReference type="EMBL" id="KAF2102768.1"/>
    </source>
</evidence>
<feature type="compositionally biased region" description="Polar residues" evidence="10">
    <location>
        <begin position="104"/>
        <end position="115"/>
    </location>
</feature>
<evidence type="ECO:0000256" key="7">
    <source>
        <dbReference type="ARBA" id="ARBA00022927"/>
    </source>
</evidence>
<gene>
    <name evidence="12" type="ORF">NA57DRAFT_71752</name>
</gene>
<sequence length="261" mass="29239">MDHCAQNLEYARSLLLRLEHDSSNIKIQNRKQAMQADLQSKRNEIKRLSQRLQELNDLAVNSDDDEDEEQEEDEAETQSKWTAASHTVPSQNGDHNNLDHGDKSIQSPSTTTSAALRSRHPRIASTPAATTSASLFPPNFKPPSTNVDLDPNLSQTEALLSHNRREQENLTDSLLDLVSQFKASAIQFQTSLESEKDVLAQATSGLDKNATGMEVAGRRMGTLRRMTEGKGWWARMKIYGLIVLLYVVALVIIFVLPKLRF</sequence>
<feature type="compositionally biased region" description="Acidic residues" evidence="10">
    <location>
        <begin position="62"/>
        <end position="76"/>
    </location>
</feature>
<keyword evidence="7" id="KW-0653">Protein transport</keyword>
<dbReference type="InterPro" id="IPR019150">
    <property type="entry name" value="Vesicle_transport_protein_Use1"/>
</dbReference>
<evidence type="ECO:0000256" key="6">
    <source>
        <dbReference type="ARBA" id="ARBA00022892"/>
    </source>
</evidence>
<evidence type="ECO:0000256" key="5">
    <source>
        <dbReference type="ARBA" id="ARBA00022824"/>
    </source>
</evidence>
<evidence type="ECO:0008006" key="14">
    <source>
        <dbReference type="Google" id="ProtNLM"/>
    </source>
</evidence>
<evidence type="ECO:0000256" key="9">
    <source>
        <dbReference type="ARBA" id="ARBA00023136"/>
    </source>
</evidence>
<dbReference type="GO" id="GO:0006890">
    <property type="term" value="P:retrograde vesicle-mediated transport, Golgi to endoplasmic reticulum"/>
    <property type="evidence" value="ECO:0007669"/>
    <property type="project" value="TreeGrafter"/>
</dbReference>
<evidence type="ECO:0000256" key="4">
    <source>
        <dbReference type="ARBA" id="ARBA00022692"/>
    </source>
</evidence>